<reference evidence="1" key="1">
    <citation type="submission" date="2015-06" db="EMBL/GenBank/DDBJ databases">
        <title>Genomic characterization of STP4-a, a novel T4 virulent phage infecting Salmonella.</title>
        <authorList>
            <person name="Li M."/>
            <person name="Wang J."/>
            <person name="Lin H."/>
            <person name="Han F."/>
        </authorList>
    </citation>
    <scope>NUCLEOTIDE SEQUENCE [LARGE SCALE GENOMIC DNA]</scope>
</reference>
<dbReference type="GeneID" id="23681090"/>
<gene>
    <name evidence="1" type="ORF">STP4a_072</name>
</gene>
<dbReference type="KEGG" id="vg:23681090"/>
<organism evidence="1 2">
    <name type="scientific">Salmonella phage STP4-a</name>
    <dbReference type="NCBI Taxonomy" id="1445860"/>
    <lineage>
        <taxon>Viruses</taxon>
        <taxon>Duplodnaviria</taxon>
        <taxon>Heunggongvirae</taxon>
        <taxon>Uroviricota</taxon>
        <taxon>Caudoviricetes</taxon>
        <taxon>Pantevenvirales</taxon>
        <taxon>Straboviridae</taxon>
        <taxon>Tevenvirinae</taxon>
        <taxon>Gelderlandvirus</taxon>
        <taxon>Gelderlandvirus stp4a</taxon>
    </lineage>
</organism>
<accession>A0A0B4L9A5</accession>
<proteinExistence type="predicted"/>
<keyword evidence="2" id="KW-1185">Reference proteome</keyword>
<dbReference type="Proteomes" id="UP000032000">
    <property type="component" value="Segment"/>
</dbReference>
<dbReference type="EMBL" id="KJ000058">
    <property type="protein sequence ID" value="AHJ86927.1"/>
    <property type="molecule type" value="Genomic_DNA"/>
</dbReference>
<dbReference type="RefSeq" id="YP_009126280.1">
    <property type="nucleotide sequence ID" value="NC_026607.2"/>
</dbReference>
<sequence>MTPEQTAILKEIMEDHDGYYEHYDFDDSEYLEEVETKDWVQEHKYQYRQSVYYSTKHDVYIAVNETRSGSYHSDWYYITPNVSLVEKHERVVTRTITEWVEL</sequence>
<evidence type="ECO:0000313" key="1">
    <source>
        <dbReference type="EMBL" id="AHJ86927.1"/>
    </source>
</evidence>
<evidence type="ECO:0000313" key="2">
    <source>
        <dbReference type="Proteomes" id="UP000032000"/>
    </source>
</evidence>
<evidence type="ECO:0008006" key="3">
    <source>
        <dbReference type="Google" id="ProtNLM"/>
    </source>
</evidence>
<protein>
    <recommendedName>
        <fullName evidence="3">Nucleotide reductase subunit C</fullName>
    </recommendedName>
</protein>
<name>A0A0B4L9A5_9CAUD</name>